<accession>A0A067E3M2</accession>
<sequence length="83" mass="9712">KGATKLRDQQFEVDSLKGYSKREISELKEQMHKSYEDQLKRITEMCAGTCNDILNCETWRLSLSSKRQQLGSNSNWQRSKLLD</sequence>
<name>A0A067E3M2_CITSI</name>
<dbReference type="Proteomes" id="UP000027120">
    <property type="component" value="Unassembled WGS sequence"/>
</dbReference>
<keyword evidence="2" id="KW-1185">Reference proteome</keyword>
<organism evidence="1 2">
    <name type="scientific">Citrus sinensis</name>
    <name type="common">Sweet orange</name>
    <name type="synonym">Citrus aurantium var. sinensis</name>
    <dbReference type="NCBI Taxonomy" id="2711"/>
    <lineage>
        <taxon>Eukaryota</taxon>
        <taxon>Viridiplantae</taxon>
        <taxon>Streptophyta</taxon>
        <taxon>Embryophyta</taxon>
        <taxon>Tracheophyta</taxon>
        <taxon>Spermatophyta</taxon>
        <taxon>Magnoliopsida</taxon>
        <taxon>eudicotyledons</taxon>
        <taxon>Gunneridae</taxon>
        <taxon>Pentapetalae</taxon>
        <taxon>rosids</taxon>
        <taxon>malvids</taxon>
        <taxon>Sapindales</taxon>
        <taxon>Rutaceae</taxon>
        <taxon>Aurantioideae</taxon>
        <taxon>Citrus</taxon>
    </lineage>
</organism>
<protein>
    <submittedName>
        <fullName evidence="1">Uncharacterized protein</fullName>
    </submittedName>
</protein>
<feature type="non-terminal residue" evidence="1">
    <location>
        <position position="1"/>
    </location>
</feature>
<gene>
    <name evidence="1" type="ORF">CISIN_1g0232141mg</name>
</gene>
<dbReference type="EMBL" id="KK785235">
    <property type="protein sequence ID" value="KDO45847.1"/>
    <property type="molecule type" value="Genomic_DNA"/>
</dbReference>
<evidence type="ECO:0000313" key="1">
    <source>
        <dbReference type="EMBL" id="KDO45847.1"/>
    </source>
</evidence>
<proteinExistence type="predicted"/>
<reference evidence="1 2" key="1">
    <citation type="submission" date="2014-04" db="EMBL/GenBank/DDBJ databases">
        <authorList>
            <consortium name="International Citrus Genome Consortium"/>
            <person name="Gmitter F."/>
            <person name="Chen C."/>
            <person name="Farmerie W."/>
            <person name="Harkins T."/>
            <person name="Desany B."/>
            <person name="Mohiuddin M."/>
            <person name="Kodira C."/>
            <person name="Borodovsky M."/>
            <person name="Lomsadze A."/>
            <person name="Burns P."/>
            <person name="Jenkins J."/>
            <person name="Prochnik S."/>
            <person name="Shu S."/>
            <person name="Chapman J."/>
            <person name="Pitluck S."/>
            <person name="Schmutz J."/>
            <person name="Rokhsar D."/>
        </authorList>
    </citation>
    <scope>NUCLEOTIDE SEQUENCE</scope>
</reference>
<dbReference type="AlphaFoldDB" id="A0A067E3M2"/>
<evidence type="ECO:0000313" key="2">
    <source>
        <dbReference type="Proteomes" id="UP000027120"/>
    </source>
</evidence>